<dbReference type="Proteomes" id="UP000237000">
    <property type="component" value="Unassembled WGS sequence"/>
</dbReference>
<gene>
    <name evidence="1" type="ORF">TorRG33x02_235450</name>
</gene>
<dbReference type="AlphaFoldDB" id="A0A2P5E226"/>
<keyword evidence="2" id="KW-1185">Reference proteome</keyword>
<dbReference type="EMBL" id="JXTC01000234">
    <property type="protein sequence ID" value="PON79590.1"/>
    <property type="molecule type" value="Genomic_DNA"/>
</dbReference>
<name>A0A2P5E226_TREOI</name>
<reference evidence="2" key="1">
    <citation type="submission" date="2016-06" db="EMBL/GenBank/DDBJ databases">
        <title>Parallel loss of symbiosis genes in relatives of nitrogen-fixing non-legume Parasponia.</title>
        <authorList>
            <person name="Van Velzen R."/>
            <person name="Holmer R."/>
            <person name="Bu F."/>
            <person name="Rutten L."/>
            <person name="Van Zeijl A."/>
            <person name="Liu W."/>
            <person name="Santuari L."/>
            <person name="Cao Q."/>
            <person name="Sharma T."/>
            <person name="Shen D."/>
            <person name="Roswanjaya Y."/>
            <person name="Wardhani T."/>
            <person name="Kalhor M.S."/>
            <person name="Jansen J."/>
            <person name="Van den Hoogen J."/>
            <person name="Gungor B."/>
            <person name="Hartog M."/>
            <person name="Hontelez J."/>
            <person name="Verver J."/>
            <person name="Yang W.-C."/>
            <person name="Schijlen E."/>
            <person name="Repin R."/>
            <person name="Schilthuizen M."/>
            <person name="Schranz E."/>
            <person name="Heidstra R."/>
            <person name="Miyata K."/>
            <person name="Fedorova E."/>
            <person name="Kohlen W."/>
            <person name="Bisseling T."/>
            <person name="Smit S."/>
            <person name="Geurts R."/>
        </authorList>
    </citation>
    <scope>NUCLEOTIDE SEQUENCE [LARGE SCALE GENOMIC DNA]</scope>
    <source>
        <strain evidence="2">cv. RG33-2</strain>
    </source>
</reference>
<proteinExistence type="predicted"/>
<comment type="caution">
    <text evidence="1">The sequence shown here is derived from an EMBL/GenBank/DDBJ whole genome shotgun (WGS) entry which is preliminary data.</text>
</comment>
<organism evidence="1 2">
    <name type="scientific">Trema orientale</name>
    <name type="common">Charcoal tree</name>
    <name type="synonym">Celtis orientalis</name>
    <dbReference type="NCBI Taxonomy" id="63057"/>
    <lineage>
        <taxon>Eukaryota</taxon>
        <taxon>Viridiplantae</taxon>
        <taxon>Streptophyta</taxon>
        <taxon>Embryophyta</taxon>
        <taxon>Tracheophyta</taxon>
        <taxon>Spermatophyta</taxon>
        <taxon>Magnoliopsida</taxon>
        <taxon>eudicotyledons</taxon>
        <taxon>Gunneridae</taxon>
        <taxon>Pentapetalae</taxon>
        <taxon>rosids</taxon>
        <taxon>fabids</taxon>
        <taxon>Rosales</taxon>
        <taxon>Cannabaceae</taxon>
        <taxon>Trema</taxon>
    </lineage>
</organism>
<dbReference type="InParanoid" id="A0A2P5E226"/>
<evidence type="ECO:0000313" key="2">
    <source>
        <dbReference type="Proteomes" id="UP000237000"/>
    </source>
</evidence>
<accession>A0A2P5E226</accession>
<evidence type="ECO:0000313" key="1">
    <source>
        <dbReference type="EMBL" id="PON79590.1"/>
    </source>
</evidence>
<sequence>MDFSRTSHHYHFVSVSEEKDGNSSQKDSGVIATGYIGSFTRVMMANDIRLIVNIIVKEVESDINTRTYLMGSDRARLEQKDGNSSQKDSGVVATGYVGSFTRVMMVNEIRLKDGNSSQKDSCVVTWYIGSFTHVMMVNEIRLCYIIFFGELVEVGHSSKDSGRQVFAVSTEVSHDLHKCANMGEHLVILFFGWHMLIDEVEEREGGGNGKAQKVYCSVSVKAVDILIR</sequence>
<protein>
    <submittedName>
        <fullName evidence="1">Uncharacterized protein</fullName>
    </submittedName>
</protein>